<feature type="domain" description="PPM-type phosphatase" evidence="3">
    <location>
        <begin position="349"/>
        <end position="573"/>
    </location>
</feature>
<dbReference type="PANTHER" id="PTHR43156:SF2">
    <property type="entry name" value="STAGE II SPORULATION PROTEIN E"/>
    <property type="match status" value="1"/>
</dbReference>
<name>A0ABW0AYA1_9ACTN</name>
<dbReference type="EMBL" id="JBHSKI010000001">
    <property type="protein sequence ID" value="MFC5169880.1"/>
    <property type="molecule type" value="Genomic_DNA"/>
</dbReference>
<sequence length="588" mass="63226">MGELGRLEALRLAGLTAVADPGMDRFARLVTRFLGVPVSLVSLLETDRQVFPGMVGLAEPWAARRETPLSHSFCQHVVVDGRPLILEDTRVSPRTCASMAIPDLQAIAYAGMPLTDADGQVLGSLCAIDHKPRKWTEDELQDLGDLTVACSVEMRLRIASEHLRQDRDQADLLLRASVELGHAHGLKDLTRRLRTLFEDPAEPTFVGILLADDQGLRRLVDPDHVRPVEAAIDRLDLDAGFPSSQAVREQRTVFVPDHDALVAGFSPEAVAGYDALGLGSVLCVPLAGGRGAVMWCWPGPHVLTVLEEAVLTAVAGYVGQAVERTLFVENRLSTAEQLQAAMLTDLPAVPGLELSALYLPAGDQDMVGGDWYDAYLLPRLPAVPQRALMLSIGDIIGHDVQAAAVMGQIRSMLRQATLGDPAYSPAAALDAVDHAFDALPLGPGATVVHVRLDPDGGRWRLTWSNAGHPPPLLRTPDGRVSVLDEHDLLILSNLAGPVRQDHSHELQPGSVLLLYTDGLVERRDNDIDVSIQEAASTLAEHGDLPLPQLLEALSRGLAEVPQRDDVAVLVVRVTEAEAAAPGEHTGRG</sequence>
<evidence type="ECO:0000313" key="5">
    <source>
        <dbReference type="Proteomes" id="UP001596208"/>
    </source>
</evidence>
<dbReference type="Pfam" id="PF01590">
    <property type="entry name" value="GAF"/>
    <property type="match status" value="1"/>
</dbReference>
<evidence type="ECO:0000259" key="3">
    <source>
        <dbReference type="SMART" id="SM00331"/>
    </source>
</evidence>
<dbReference type="GO" id="GO:0004722">
    <property type="term" value="F:protein serine/threonine phosphatase activity"/>
    <property type="evidence" value="ECO:0007669"/>
    <property type="project" value="UniProtKB-EC"/>
</dbReference>
<dbReference type="Proteomes" id="UP001596208">
    <property type="component" value="Unassembled WGS sequence"/>
</dbReference>
<organism evidence="4 5">
    <name type="scientific">Streptomyces mutomycini</name>
    <dbReference type="NCBI Taxonomy" id="284036"/>
    <lineage>
        <taxon>Bacteria</taxon>
        <taxon>Bacillati</taxon>
        <taxon>Actinomycetota</taxon>
        <taxon>Actinomycetes</taxon>
        <taxon>Kitasatosporales</taxon>
        <taxon>Streptomycetaceae</taxon>
        <taxon>Streptomyces</taxon>
    </lineage>
</organism>
<dbReference type="RefSeq" id="WP_065847532.1">
    <property type="nucleotide sequence ID" value="NZ_JBHSKI010000001.1"/>
</dbReference>
<keyword evidence="5" id="KW-1185">Reference proteome</keyword>
<dbReference type="SUPFAM" id="SSF55781">
    <property type="entry name" value="GAF domain-like"/>
    <property type="match status" value="2"/>
</dbReference>
<dbReference type="InterPro" id="IPR036457">
    <property type="entry name" value="PPM-type-like_dom_sf"/>
</dbReference>
<comment type="caution">
    <text evidence="4">The sequence shown here is derived from an EMBL/GenBank/DDBJ whole genome shotgun (WGS) entry which is preliminary data.</text>
</comment>
<reference evidence="5" key="1">
    <citation type="journal article" date="2019" name="Int. J. Syst. Evol. Microbiol.">
        <title>The Global Catalogue of Microorganisms (GCM) 10K type strain sequencing project: providing services to taxonomists for standard genome sequencing and annotation.</title>
        <authorList>
            <consortium name="The Broad Institute Genomics Platform"/>
            <consortium name="The Broad Institute Genome Sequencing Center for Infectious Disease"/>
            <person name="Wu L."/>
            <person name="Ma J."/>
        </authorList>
    </citation>
    <scope>NUCLEOTIDE SEQUENCE [LARGE SCALE GENOMIC DNA]</scope>
    <source>
        <strain evidence="5">CGMCC 4.1721</strain>
    </source>
</reference>
<dbReference type="EC" id="3.1.3.16" evidence="4"/>
<evidence type="ECO:0000259" key="2">
    <source>
        <dbReference type="SMART" id="SM00065"/>
    </source>
</evidence>
<proteinExistence type="predicted"/>
<keyword evidence="1 4" id="KW-0378">Hydrolase</keyword>
<dbReference type="InterPro" id="IPR003018">
    <property type="entry name" value="GAF"/>
</dbReference>
<dbReference type="Gene3D" id="3.60.40.10">
    <property type="entry name" value="PPM-type phosphatase domain"/>
    <property type="match status" value="1"/>
</dbReference>
<protein>
    <submittedName>
        <fullName evidence="4">GAF domain-containing SpoIIE family protein phosphatase</fullName>
        <ecNumber evidence="4">3.1.3.16</ecNumber>
    </submittedName>
</protein>
<evidence type="ECO:0000313" key="4">
    <source>
        <dbReference type="EMBL" id="MFC5169880.1"/>
    </source>
</evidence>
<feature type="domain" description="GAF" evidence="2">
    <location>
        <begin position="188"/>
        <end position="332"/>
    </location>
</feature>
<dbReference type="InterPro" id="IPR029016">
    <property type="entry name" value="GAF-like_dom_sf"/>
</dbReference>
<dbReference type="Pfam" id="PF13185">
    <property type="entry name" value="GAF_2"/>
    <property type="match status" value="1"/>
</dbReference>
<dbReference type="SMART" id="SM00065">
    <property type="entry name" value="GAF"/>
    <property type="match status" value="2"/>
</dbReference>
<dbReference type="InterPro" id="IPR052016">
    <property type="entry name" value="Bact_Sigma-Reg"/>
</dbReference>
<dbReference type="PANTHER" id="PTHR43156">
    <property type="entry name" value="STAGE II SPORULATION PROTEIN E-RELATED"/>
    <property type="match status" value="1"/>
</dbReference>
<dbReference type="Gene3D" id="3.30.450.40">
    <property type="match status" value="2"/>
</dbReference>
<dbReference type="SUPFAM" id="SSF81606">
    <property type="entry name" value="PP2C-like"/>
    <property type="match status" value="1"/>
</dbReference>
<dbReference type="InterPro" id="IPR001932">
    <property type="entry name" value="PPM-type_phosphatase-like_dom"/>
</dbReference>
<evidence type="ECO:0000256" key="1">
    <source>
        <dbReference type="ARBA" id="ARBA00022801"/>
    </source>
</evidence>
<dbReference type="SMART" id="SM00331">
    <property type="entry name" value="PP2C_SIG"/>
    <property type="match status" value="1"/>
</dbReference>
<feature type="domain" description="GAF" evidence="2">
    <location>
        <begin position="18"/>
        <end position="164"/>
    </location>
</feature>
<accession>A0ABW0AYA1</accession>
<dbReference type="Pfam" id="PF07228">
    <property type="entry name" value="SpoIIE"/>
    <property type="match status" value="1"/>
</dbReference>
<gene>
    <name evidence="4" type="ORF">ACFPRK_04580</name>
</gene>